<feature type="transmembrane region" description="Helical" evidence="1">
    <location>
        <begin position="91"/>
        <end position="111"/>
    </location>
</feature>
<keyword evidence="1" id="KW-1133">Transmembrane helix</keyword>
<sequence length="241" mass="26896">MIFYTGAAAAAVMTGVLLLDRGYGIGTMLRSAQGVRGKDLSCNWAAQDMARDYFLRCYAFPKWASILVLLLTLISTVCFLFTLFTWNPKSLFVIIEEMSLIVMSIIALLPLRKSRKVYLKGLLYSYGNNRQNLLNMIKESKVQQPSLFIDWVTLKPSWIALSILGTALMGGALLNFPGMMNALHLPITLSMWILEAANLFSIPIFLGYGLLGVFPWPSATVPDNVYYPLLVLKRAIEKGNI</sequence>
<keyword evidence="1" id="KW-0812">Transmembrane</keyword>
<dbReference type="RefSeq" id="WP_215864494.1">
    <property type="nucleotide sequence ID" value="NZ_JABELD010000113.1"/>
</dbReference>
<name>A0ABS5ZSE4_9PROT</name>
<keyword evidence="1" id="KW-0472">Membrane</keyword>
<feature type="transmembrane region" description="Helical" evidence="1">
    <location>
        <begin position="63"/>
        <end position="84"/>
    </location>
</feature>
<organism evidence="2 3">
    <name type="scientific">Acidithiobacillus concretivorus</name>
    <dbReference type="NCBI Taxonomy" id="3063952"/>
    <lineage>
        <taxon>Bacteria</taxon>
        <taxon>Pseudomonadati</taxon>
        <taxon>Pseudomonadota</taxon>
        <taxon>Acidithiobacillia</taxon>
        <taxon>Acidithiobacillales</taxon>
        <taxon>Acidithiobacillaceae</taxon>
        <taxon>Acidithiobacillus</taxon>
    </lineage>
</organism>
<evidence type="ECO:0000313" key="3">
    <source>
        <dbReference type="Proteomes" id="UP001197028"/>
    </source>
</evidence>
<gene>
    <name evidence="2" type="ORF">HJG40_12565</name>
</gene>
<accession>A0ABS5ZSE4</accession>
<comment type="caution">
    <text evidence="2">The sequence shown here is derived from an EMBL/GenBank/DDBJ whole genome shotgun (WGS) entry which is preliminary data.</text>
</comment>
<feature type="transmembrane region" description="Helical" evidence="1">
    <location>
        <begin position="189"/>
        <end position="211"/>
    </location>
</feature>
<proteinExistence type="predicted"/>
<evidence type="ECO:0000256" key="1">
    <source>
        <dbReference type="SAM" id="Phobius"/>
    </source>
</evidence>
<dbReference type="Proteomes" id="UP001197028">
    <property type="component" value="Unassembled WGS sequence"/>
</dbReference>
<dbReference type="EMBL" id="JABELD010000113">
    <property type="protein sequence ID" value="MBU2739599.1"/>
    <property type="molecule type" value="Genomic_DNA"/>
</dbReference>
<feature type="transmembrane region" description="Helical" evidence="1">
    <location>
        <begin position="158"/>
        <end position="177"/>
    </location>
</feature>
<evidence type="ECO:0000313" key="2">
    <source>
        <dbReference type="EMBL" id="MBU2739599.1"/>
    </source>
</evidence>
<reference evidence="2 3" key="1">
    <citation type="journal article" date="2021" name="ISME J.">
        <title>Genomic evolution of the class Acidithiobacillia: deep-branching Proteobacteria living in extreme acidic conditions.</title>
        <authorList>
            <person name="Moya-Beltran A."/>
            <person name="Beard S."/>
            <person name="Rojas-Villalobos C."/>
            <person name="Issotta F."/>
            <person name="Gallardo Y."/>
            <person name="Ulloa R."/>
            <person name="Giaveno A."/>
            <person name="Degli Esposti M."/>
            <person name="Johnson D.B."/>
            <person name="Quatrini R."/>
        </authorList>
    </citation>
    <scope>NUCLEOTIDE SEQUENCE [LARGE SCALE GENOMIC DNA]</scope>
    <source>
        <strain evidence="2 3">ATCC 19703</strain>
    </source>
</reference>
<keyword evidence="3" id="KW-1185">Reference proteome</keyword>
<protein>
    <submittedName>
        <fullName evidence="2">Uncharacterized protein</fullName>
    </submittedName>
</protein>